<feature type="compositionally biased region" description="Polar residues" evidence="1">
    <location>
        <begin position="508"/>
        <end position="517"/>
    </location>
</feature>
<organism evidence="2 3">
    <name type="scientific">Dactylonectria macrodidyma</name>
    <dbReference type="NCBI Taxonomy" id="307937"/>
    <lineage>
        <taxon>Eukaryota</taxon>
        <taxon>Fungi</taxon>
        <taxon>Dikarya</taxon>
        <taxon>Ascomycota</taxon>
        <taxon>Pezizomycotina</taxon>
        <taxon>Sordariomycetes</taxon>
        <taxon>Hypocreomycetidae</taxon>
        <taxon>Hypocreales</taxon>
        <taxon>Nectriaceae</taxon>
        <taxon>Dactylonectria</taxon>
    </lineage>
</organism>
<dbReference type="OrthoDB" id="5132218at2759"/>
<accession>A0A9P9FU81</accession>
<name>A0A9P9FU81_9HYPO</name>
<evidence type="ECO:0000256" key="1">
    <source>
        <dbReference type="SAM" id="MobiDB-lite"/>
    </source>
</evidence>
<evidence type="ECO:0000313" key="3">
    <source>
        <dbReference type="Proteomes" id="UP000738349"/>
    </source>
</evidence>
<dbReference type="Proteomes" id="UP000738349">
    <property type="component" value="Unassembled WGS sequence"/>
</dbReference>
<comment type="caution">
    <text evidence="2">The sequence shown here is derived from an EMBL/GenBank/DDBJ whole genome shotgun (WGS) entry which is preliminary data.</text>
</comment>
<proteinExistence type="predicted"/>
<dbReference type="AlphaFoldDB" id="A0A9P9FU81"/>
<protein>
    <submittedName>
        <fullName evidence="2">Uncharacterized protein</fullName>
    </submittedName>
</protein>
<evidence type="ECO:0000313" key="2">
    <source>
        <dbReference type="EMBL" id="KAH7176580.1"/>
    </source>
</evidence>
<reference evidence="2" key="1">
    <citation type="journal article" date="2021" name="Nat. Commun.">
        <title>Genetic determinants of endophytism in the Arabidopsis root mycobiome.</title>
        <authorList>
            <person name="Mesny F."/>
            <person name="Miyauchi S."/>
            <person name="Thiergart T."/>
            <person name="Pickel B."/>
            <person name="Atanasova L."/>
            <person name="Karlsson M."/>
            <person name="Huettel B."/>
            <person name="Barry K.W."/>
            <person name="Haridas S."/>
            <person name="Chen C."/>
            <person name="Bauer D."/>
            <person name="Andreopoulos W."/>
            <person name="Pangilinan J."/>
            <person name="LaButti K."/>
            <person name="Riley R."/>
            <person name="Lipzen A."/>
            <person name="Clum A."/>
            <person name="Drula E."/>
            <person name="Henrissat B."/>
            <person name="Kohler A."/>
            <person name="Grigoriev I.V."/>
            <person name="Martin F.M."/>
            <person name="Hacquard S."/>
        </authorList>
    </citation>
    <scope>NUCLEOTIDE SEQUENCE</scope>
    <source>
        <strain evidence="2">MPI-CAGE-AT-0147</strain>
    </source>
</reference>
<gene>
    <name evidence="2" type="ORF">EDB81DRAFT_751916</name>
</gene>
<feature type="region of interest" description="Disordered" evidence="1">
    <location>
        <begin position="317"/>
        <end position="338"/>
    </location>
</feature>
<feature type="region of interest" description="Disordered" evidence="1">
    <location>
        <begin position="483"/>
        <end position="517"/>
    </location>
</feature>
<dbReference type="EMBL" id="JAGMUV010000001">
    <property type="protein sequence ID" value="KAH7176580.1"/>
    <property type="molecule type" value="Genomic_DNA"/>
</dbReference>
<sequence>MTATESDGQGEYNATLVLWLLPIVPRHEDHVFTISCLWCPNYPPPIKGNIGLLPSVYFGMAELEPDWQIQVWKYTYADGGNDGENILLHSPQESEDKRRNTLVLRQVNSDAKNKVWVQGQASRLFKRATHPSTEPLMDDAHGVLVRDGHAKAIPKEGETAFNHSYCRGDRVWIERSLVPNYSIADNENKIPVVDLESFDQFLVPFDYISFVPQLFKKDESGAEHHAVAVGPILNMFLGKWKVEAQIYFRWPVEEPDKVSYVWLNGKDKADLKEAKSFSRIETHAEKQEAFRNQWQALTKKCAGLGLLFSDEIVHGPRNPLDSSSDSEEGELETHWETGTSAQKNRCNLTPCPAFNNPDVDLVASLIGGYRWMEHYHVQDEDTDECPRGSEHKGHCILRDNRTRCAYATDRVRHTCCKLRMNPLLPGPFGNPNDFTLPLWETTTGRDHFIDASRTVRTRMHLEDRDEIPPEMERLRQQLLAEKAVETKATQQDATGTEDVDMTDAFPTDQAQASGSSN</sequence>
<keyword evidence="3" id="KW-1185">Reference proteome</keyword>